<dbReference type="RefSeq" id="XP_033675595.1">
    <property type="nucleotide sequence ID" value="XM_033820559.1"/>
</dbReference>
<evidence type="ECO:0000256" key="1">
    <source>
        <dbReference type="SAM" id="MobiDB-lite"/>
    </source>
</evidence>
<dbReference type="GeneID" id="54573889"/>
<dbReference type="PANTHER" id="PTHR42085">
    <property type="entry name" value="F-BOX DOMAIN-CONTAINING PROTEIN"/>
    <property type="match status" value="1"/>
</dbReference>
<keyword evidence="3" id="KW-1185">Reference proteome</keyword>
<reference evidence="2" key="1">
    <citation type="journal article" date="2020" name="Stud. Mycol.">
        <title>101 Dothideomycetes genomes: a test case for predicting lifestyles and emergence of pathogens.</title>
        <authorList>
            <person name="Haridas S."/>
            <person name="Albert R."/>
            <person name="Binder M."/>
            <person name="Bloem J."/>
            <person name="Labutti K."/>
            <person name="Salamov A."/>
            <person name="Andreopoulos B."/>
            <person name="Baker S."/>
            <person name="Barry K."/>
            <person name="Bills G."/>
            <person name="Bluhm B."/>
            <person name="Cannon C."/>
            <person name="Castanera R."/>
            <person name="Culley D."/>
            <person name="Daum C."/>
            <person name="Ezra D."/>
            <person name="Gonzalez J."/>
            <person name="Henrissat B."/>
            <person name="Kuo A."/>
            <person name="Liang C."/>
            <person name="Lipzen A."/>
            <person name="Lutzoni F."/>
            <person name="Magnuson J."/>
            <person name="Mondo S."/>
            <person name="Nolan M."/>
            <person name="Ohm R."/>
            <person name="Pangilinan J."/>
            <person name="Park H.-J."/>
            <person name="Ramirez L."/>
            <person name="Alfaro M."/>
            <person name="Sun H."/>
            <person name="Tritt A."/>
            <person name="Yoshinaga Y."/>
            <person name="Zwiers L.-H."/>
            <person name="Turgeon B."/>
            <person name="Goodwin S."/>
            <person name="Spatafora J."/>
            <person name="Crous P."/>
            <person name="Grigoriev I."/>
        </authorList>
    </citation>
    <scope>NUCLEOTIDE SEQUENCE</scope>
    <source>
        <strain evidence="2">CBS 122368</strain>
    </source>
</reference>
<evidence type="ECO:0000313" key="2">
    <source>
        <dbReference type="EMBL" id="KAF2240591.1"/>
    </source>
</evidence>
<accession>A0A6A6HRF4</accession>
<evidence type="ECO:0008006" key="4">
    <source>
        <dbReference type="Google" id="ProtNLM"/>
    </source>
</evidence>
<dbReference type="EMBL" id="ML987216">
    <property type="protein sequence ID" value="KAF2240591.1"/>
    <property type="molecule type" value="Genomic_DNA"/>
</dbReference>
<dbReference type="Proteomes" id="UP000800094">
    <property type="component" value="Unassembled WGS sequence"/>
</dbReference>
<feature type="compositionally biased region" description="Polar residues" evidence="1">
    <location>
        <begin position="12"/>
        <end position="22"/>
    </location>
</feature>
<protein>
    <recommendedName>
        <fullName evidence="4">F-box domain-containing protein</fullName>
    </recommendedName>
</protein>
<dbReference type="InterPro" id="IPR038883">
    <property type="entry name" value="AN11006-like"/>
</dbReference>
<dbReference type="AlphaFoldDB" id="A0A6A6HRF4"/>
<organism evidence="2 3">
    <name type="scientific">Trematosphaeria pertusa</name>
    <dbReference type="NCBI Taxonomy" id="390896"/>
    <lineage>
        <taxon>Eukaryota</taxon>
        <taxon>Fungi</taxon>
        <taxon>Dikarya</taxon>
        <taxon>Ascomycota</taxon>
        <taxon>Pezizomycotina</taxon>
        <taxon>Dothideomycetes</taxon>
        <taxon>Pleosporomycetidae</taxon>
        <taxon>Pleosporales</taxon>
        <taxon>Massarineae</taxon>
        <taxon>Trematosphaeriaceae</taxon>
        <taxon>Trematosphaeria</taxon>
    </lineage>
</organism>
<name>A0A6A6HRF4_9PLEO</name>
<gene>
    <name evidence="2" type="ORF">BU26DRAFT_202967</name>
</gene>
<feature type="region of interest" description="Disordered" evidence="1">
    <location>
        <begin position="182"/>
        <end position="201"/>
    </location>
</feature>
<sequence length="247" mass="27577">MAEPSVAPRSCTPPNTETTLAVRSTPKPEPAADASASSALNTIFRFMDLPAELRLHIYETLLVDTHSYIVPIANLPPARPHVSKSLQPVILRLSRQIHKEALPVLYSSNTFLIRTYPLKRCVPELTLYFGQENAGLIRRVFTVADNDWKEELVEVQKRYKAMGISWEQLQLWGVRIRPANPEDAQEAEDAEGEARRWTEGSEGLVEADEREMERLGVKAAWWEFSESAGGRWVVKKGSLARGGGVGG</sequence>
<proteinExistence type="predicted"/>
<evidence type="ECO:0000313" key="3">
    <source>
        <dbReference type="Proteomes" id="UP000800094"/>
    </source>
</evidence>
<dbReference type="OrthoDB" id="62952at2759"/>
<feature type="region of interest" description="Disordered" evidence="1">
    <location>
        <begin position="1"/>
        <end position="34"/>
    </location>
</feature>
<dbReference type="PANTHER" id="PTHR42085:SF2">
    <property type="entry name" value="F-BOX DOMAIN-CONTAINING PROTEIN"/>
    <property type="match status" value="1"/>
</dbReference>